<dbReference type="AlphaFoldDB" id="A0ABD8B2S9"/>
<proteinExistence type="predicted"/>
<accession>A0ABD8B2S9</accession>
<evidence type="ECO:0000313" key="1">
    <source>
        <dbReference type="EMBL" id="WWP24150.1"/>
    </source>
</evidence>
<name>A0ABD8B2S9_PAEAM</name>
<sequence>MDDSTEEEKKMIKDKQVVQKTIEMKDADILKIAKQGASKYRGTLDKLSKN</sequence>
<reference evidence="1 2" key="1">
    <citation type="submission" date="2024-02" db="EMBL/GenBank/DDBJ databases">
        <title>Complete sequences of two Paenibacillus sp. strains and one Lysinibacillus strain isolated from the environment on STAA medium highlight biotechnological potential.</title>
        <authorList>
            <person name="Attere S.A."/>
            <person name="Piche L.C."/>
            <person name="Intertaglia L."/>
            <person name="Lami R."/>
            <person name="Charette S.J."/>
            <person name="Vincent A.T."/>
        </authorList>
    </citation>
    <scope>NUCLEOTIDE SEQUENCE [LARGE SCALE GENOMIC DNA]</scope>
    <source>
        <strain evidence="1 2">Y5S-7</strain>
        <plasmid evidence="1 2">pY5S7-2</plasmid>
    </source>
</reference>
<dbReference type="EMBL" id="CP145894">
    <property type="protein sequence ID" value="WWP24150.1"/>
    <property type="molecule type" value="Genomic_DNA"/>
</dbReference>
<gene>
    <name evidence="1" type="ORF">V6668_31845</name>
</gene>
<keyword evidence="1" id="KW-0614">Plasmid</keyword>
<organism evidence="1 2">
    <name type="scientific">Paenibacillus amylolyticus</name>
    <dbReference type="NCBI Taxonomy" id="1451"/>
    <lineage>
        <taxon>Bacteria</taxon>
        <taxon>Bacillati</taxon>
        <taxon>Bacillota</taxon>
        <taxon>Bacilli</taxon>
        <taxon>Bacillales</taxon>
        <taxon>Paenibacillaceae</taxon>
        <taxon>Paenibacillus</taxon>
    </lineage>
</organism>
<protein>
    <submittedName>
        <fullName evidence="1">Uncharacterized protein</fullName>
    </submittedName>
</protein>
<dbReference type="GeneID" id="93480168"/>
<geneLocation type="plasmid" evidence="1 2">
    <name>pY5S7-2</name>
</geneLocation>
<evidence type="ECO:0000313" key="2">
    <source>
        <dbReference type="Proteomes" id="UP001364764"/>
    </source>
</evidence>
<dbReference type="RefSeq" id="WP_338709241.1">
    <property type="nucleotide sequence ID" value="NZ_CP145894.1"/>
</dbReference>
<dbReference type="Proteomes" id="UP001364764">
    <property type="component" value="Plasmid pY5S7-2"/>
</dbReference>